<proteinExistence type="inferred from homology"/>
<feature type="domain" description="Type II/III secretion system secretin-like" evidence="2">
    <location>
        <begin position="248"/>
        <end position="402"/>
    </location>
</feature>
<reference evidence="4 5" key="1">
    <citation type="submission" date="2013-02" db="EMBL/GenBank/DDBJ databases">
        <title>The Genome Sequence of Acinetobacter calcoaceticus CIP 81.8.</title>
        <authorList>
            <consortium name="The Broad Institute Genome Sequencing Platform"/>
            <consortium name="The Broad Institute Genome Sequencing Center for Infectious Disease"/>
            <person name="Cerqueira G."/>
            <person name="Feldgarden M."/>
            <person name="Courvalin P."/>
            <person name="Perichon B."/>
            <person name="Grillot-Courvalin C."/>
            <person name="Clermont D."/>
            <person name="Rocha E."/>
            <person name="Yoon E.-J."/>
            <person name="Nemec A."/>
            <person name="Walker B."/>
            <person name="Young S.K."/>
            <person name="Zeng Q."/>
            <person name="Gargeya S."/>
            <person name="Fitzgerald M."/>
            <person name="Haas B."/>
            <person name="Abouelleil A."/>
            <person name="Alvarado L."/>
            <person name="Arachchi H.M."/>
            <person name="Berlin A.M."/>
            <person name="Chapman S.B."/>
            <person name="Dewar J."/>
            <person name="Goldberg J."/>
            <person name="Griggs A."/>
            <person name="Gujja S."/>
            <person name="Hansen M."/>
            <person name="Howarth C."/>
            <person name="Imamovic A."/>
            <person name="Larimer J."/>
            <person name="McCowan C."/>
            <person name="Murphy C."/>
            <person name="Neiman D."/>
            <person name="Pearson M."/>
            <person name="Priest M."/>
            <person name="Roberts A."/>
            <person name="Saif S."/>
            <person name="Shea T."/>
            <person name="Sisk P."/>
            <person name="Sykes S."/>
            <person name="Wortman J."/>
            <person name="Nusbaum C."/>
            <person name="Birren B."/>
        </authorList>
    </citation>
    <scope>NUCLEOTIDE SEQUENCE [LARGE SCALE GENOMIC DNA]</scope>
    <source>
        <strain evidence="4 5">CIP 81.8</strain>
    </source>
</reference>
<accession>A0ABN0K816</accession>
<evidence type="ECO:0000259" key="3">
    <source>
        <dbReference type="Pfam" id="PF13629"/>
    </source>
</evidence>
<dbReference type="PANTHER" id="PTHR30332">
    <property type="entry name" value="PROBABLE GENERAL SECRETION PATHWAY PROTEIN D"/>
    <property type="match status" value="1"/>
</dbReference>
<feature type="domain" description="Pilus formation protein N-terminal" evidence="3">
    <location>
        <begin position="32"/>
        <end position="85"/>
    </location>
</feature>
<dbReference type="Proteomes" id="UP000013024">
    <property type="component" value="Unassembled WGS sequence"/>
</dbReference>
<dbReference type="InterPro" id="IPR004846">
    <property type="entry name" value="T2SS/T3SS_dom"/>
</dbReference>
<comment type="caution">
    <text evidence="4">The sequence shown here is derived from an EMBL/GenBank/DDBJ whole genome shotgun (WGS) entry which is preliminary data.</text>
</comment>
<dbReference type="InterPro" id="IPR050810">
    <property type="entry name" value="Bact_Secretion_Sys_Channel"/>
</dbReference>
<evidence type="ECO:0008006" key="6">
    <source>
        <dbReference type="Google" id="ProtNLM"/>
    </source>
</evidence>
<sequence>MNKSTLSKTIQSTCLAFVTSTTVCHVSAMSDELYIGETLYLNDPAITDVVIGNDKIVKAKNVGRKGIALTGVTAGDTTVKIWNGKQYISSEVHVFPSNLKKTLENLRLVLGTIPNLSISIIGDNVVLQGANISADDKEKIDNYASLFKNVVNLAKTKENNVQEKQKMIYLDVRVVEISTSSTKEIGINWNTSSIDGPKFGILGDFKRSAAFTSANNPLANNILPLPKIDPFQTYFGLASYIDSKINLLQENGTAKIIARPLLSCKNGGNATFLAGGQIPYQSSGATGTPSIEFKDYGIKLDIHPTISNEGIVAKILAEVSTIDSSVQVSGVPGFLTRRTETEFVVGQGQTLVLSGLVGAEKNSTGSAVPGLGKIPVLGNLFKTRSNRLKQNELVFFVTPYVYEKDFESKMQRVGQSTDSVVQAELGSGLMLPRNYNLQDENVDETENNK</sequence>
<protein>
    <recommendedName>
        <fullName evidence="6">Pilus formation protein N-terminal domain-containing protein</fullName>
    </recommendedName>
</protein>
<comment type="similarity">
    <text evidence="1">Belongs to the bacterial secretin family.</text>
</comment>
<dbReference type="Pfam" id="PF13629">
    <property type="entry name" value="T2SS-T3SS_pil_N"/>
    <property type="match status" value="1"/>
</dbReference>
<dbReference type="EMBL" id="APQI01000004">
    <property type="protein sequence ID" value="ENV99716.1"/>
    <property type="molecule type" value="Genomic_DNA"/>
</dbReference>
<evidence type="ECO:0000313" key="4">
    <source>
        <dbReference type="EMBL" id="ENV99716.1"/>
    </source>
</evidence>
<evidence type="ECO:0000313" key="5">
    <source>
        <dbReference type="Proteomes" id="UP000013024"/>
    </source>
</evidence>
<name>A0ABN0K816_ACICA</name>
<gene>
    <name evidence="4" type="ORF">F936_02802</name>
</gene>
<evidence type="ECO:0000256" key="1">
    <source>
        <dbReference type="RuleBase" id="RU004003"/>
    </source>
</evidence>
<dbReference type="PANTHER" id="PTHR30332:SF17">
    <property type="entry name" value="TYPE IV PILIATION SYSTEM PROTEIN DR_0774-RELATED"/>
    <property type="match status" value="1"/>
</dbReference>
<dbReference type="InterPro" id="IPR032789">
    <property type="entry name" value="T2SS-T3SS_pil_N"/>
</dbReference>
<dbReference type="Pfam" id="PF00263">
    <property type="entry name" value="Secretin"/>
    <property type="match status" value="1"/>
</dbReference>
<dbReference type="PRINTS" id="PR00811">
    <property type="entry name" value="BCTERIALGSPD"/>
</dbReference>
<dbReference type="GeneID" id="92918834"/>
<dbReference type="InterPro" id="IPR001775">
    <property type="entry name" value="GspD/PilQ"/>
</dbReference>
<keyword evidence="5" id="KW-1185">Reference proteome</keyword>
<dbReference type="RefSeq" id="WP_005048232.1">
    <property type="nucleotide sequence ID" value="NZ_KB849780.1"/>
</dbReference>
<evidence type="ECO:0000259" key="2">
    <source>
        <dbReference type="Pfam" id="PF00263"/>
    </source>
</evidence>
<organism evidence="4 5">
    <name type="scientific">Acinetobacter calcoaceticus DSM 30006 = CIP 81.8</name>
    <dbReference type="NCBI Taxonomy" id="981331"/>
    <lineage>
        <taxon>Bacteria</taxon>
        <taxon>Pseudomonadati</taxon>
        <taxon>Pseudomonadota</taxon>
        <taxon>Gammaproteobacteria</taxon>
        <taxon>Moraxellales</taxon>
        <taxon>Moraxellaceae</taxon>
        <taxon>Acinetobacter</taxon>
        <taxon>Acinetobacter calcoaceticus/baumannii complex</taxon>
    </lineage>
</organism>